<evidence type="ECO:0000313" key="2">
    <source>
        <dbReference type="Proteomes" id="UP000183567"/>
    </source>
</evidence>
<sequence length="113" mass="13165">MDVILAAEYPVGEELSNDLVAFNRIRVFGDETRKRVRRLRKARKLCSYEVRAVAVSGDSRWVITAGGDFDHGELKAWEIETEIVKTFHGHSRVTTDHLHRYLRGRHPACEWFR</sequence>
<accession>A0A1J8QB39</accession>
<reference evidence="1 2" key="1">
    <citation type="submission" date="2016-03" db="EMBL/GenBank/DDBJ databases">
        <title>Comparative genomics of the ectomycorrhizal sister species Rhizopogon vinicolor and Rhizopogon vesiculosus (Basidiomycota: Boletales) reveals a divergence of the mating type B locus.</title>
        <authorList>
            <person name="Mujic A.B."/>
            <person name="Kuo A."/>
            <person name="Tritt A."/>
            <person name="Lipzen A."/>
            <person name="Chen C."/>
            <person name="Johnson J."/>
            <person name="Sharma A."/>
            <person name="Barry K."/>
            <person name="Grigoriev I.V."/>
            <person name="Spatafora J.W."/>
        </authorList>
    </citation>
    <scope>NUCLEOTIDE SEQUENCE [LARGE SCALE GENOMIC DNA]</scope>
    <source>
        <strain evidence="1 2">AM-OR11-056</strain>
    </source>
</reference>
<dbReference type="Gene3D" id="2.130.10.10">
    <property type="entry name" value="YVTN repeat-like/Quinoprotein amine dehydrogenase"/>
    <property type="match status" value="1"/>
</dbReference>
<dbReference type="InterPro" id="IPR015943">
    <property type="entry name" value="WD40/YVTN_repeat-like_dom_sf"/>
</dbReference>
<protein>
    <submittedName>
        <fullName evidence="1">Uncharacterized protein</fullName>
    </submittedName>
</protein>
<dbReference type="SUPFAM" id="SSF50952">
    <property type="entry name" value="Soluble quinoprotein glucose dehydrogenase"/>
    <property type="match status" value="1"/>
</dbReference>
<dbReference type="AlphaFoldDB" id="A0A1J8QB39"/>
<keyword evidence="2" id="KW-1185">Reference proteome</keyword>
<dbReference type="STRING" id="180088.A0A1J8QB39"/>
<evidence type="ECO:0000313" key="1">
    <source>
        <dbReference type="EMBL" id="OJA18878.1"/>
    </source>
</evidence>
<gene>
    <name evidence="1" type="ORF">AZE42_06293</name>
</gene>
<organism evidence="1 2">
    <name type="scientific">Rhizopogon vesiculosus</name>
    <dbReference type="NCBI Taxonomy" id="180088"/>
    <lineage>
        <taxon>Eukaryota</taxon>
        <taxon>Fungi</taxon>
        <taxon>Dikarya</taxon>
        <taxon>Basidiomycota</taxon>
        <taxon>Agaricomycotina</taxon>
        <taxon>Agaricomycetes</taxon>
        <taxon>Agaricomycetidae</taxon>
        <taxon>Boletales</taxon>
        <taxon>Suillineae</taxon>
        <taxon>Rhizopogonaceae</taxon>
        <taxon>Rhizopogon</taxon>
    </lineage>
</organism>
<comment type="caution">
    <text evidence="1">The sequence shown here is derived from an EMBL/GenBank/DDBJ whole genome shotgun (WGS) entry which is preliminary data.</text>
</comment>
<dbReference type="EMBL" id="LVVM01001293">
    <property type="protein sequence ID" value="OJA18878.1"/>
    <property type="molecule type" value="Genomic_DNA"/>
</dbReference>
<dbReference type="Proteomes" id="UP000183567">
    <property type="component" value="Unassembled WGS sequence"/>
</dbReference>
<dbReference type="OrthoDB" id="2687506at2759"/>
<proteinExistence type="predicted"/>
<name>A0A1J8QB39_9AGAM</name>
<dbReference type="InterPro" id="IPR011041">
    <property type="entry name" value="Quinoprot_gluc/sorb_DH_b-prop"/>
</dbReference>